<name>A0A1H1L0W8_9FLAO</name>
<evidence type="ECO:0000313" key="2">
    <source>
        <dbReference type="Proteomes" id="UP000198858"/>
    </source>
</evidence>
<protein>
    <submittedName>
        <fullName evidence="1">MORN repeat variant</fullName>
    </submittedName>
</protein>
<dbReference type="Gene3D" id="3.90.930.1">
    <property type="match status" value="1"/>
</dbReference>
<dbReference type="Proteomes" id="UP000198858">
    <property type="component" value="Chromosome I"/>
</dbReference>
<dbReference type="InterPro" id="IPR011652">
    <property type="entry name" value="MORN_2"/>
</dbReference>
<dbReference type="Pfam" id="PF07661">
    <property type="entry name" value="MORN_2"/>
    <property type="match status" value="2"/>
</dbReference>
<dbReference type="EMBL" id="LT629745">
    <property type="protein sequence ID" value="SDR67569.1"/>
    <property type="molecule type" value="Genomic_DNA"/>
</dbReference>
<evidence type="ECO:0000313" key="1">
    <source>
        <dbReference type="EMBL" id="SDR67569.1"/>
    </source>
</evidence>
<keyword evidence="2" id="KW-1185">Reference proteome</keyword>
<dbReference type="STRING" id="1250231.SAMN04488552_0415"/>
<accession>A0A1H1L0W8</accession>
<reference evidence="1 2" key="1">
    <citation type="submission" date="2016-10" db="EMBL/GenBank/DDBJ databases">
        <authorList>
            <person name="Varghese N."/>
            <person name="Submissions S."/>
        </authorList>
    </citation>
    <scope>NUCLEOTIDE SEQUENCE [LARGE SCALE GENOMIC DNA]</scope>
    <source>
        <strain evidence="1 2">Mar_2010_102</strain>
    </source>
</reference>
<dbReference type="RefSeq" id="WP_244270348.1">
    <property type="nucleotide sequence ID" value="NZ_LT629745.1"/>
</dbReference>
<sequence length="208" mass="24332">MKLLHYIQVIFLLGCFSCIENRDPDALEEEIYAEEKITIDSVEVLKVELELNQIEGRWYYKGELFSGYAIKFHSNDTLGEKLGFHNGKREGIAQQWSENGVLRVESYYKQNRLDSIYKTWWEDAVLASEVNYEDGVKQGLEREWYPDGTLAKQRELVNGNEKGLQKAWLPNGTLYVNYEAINGRIFGMRRANSCYQLENEKIIENERL</sequence>
<dbReference type="AlphaFoldDB" id="A0A1H1L0W8"/>
<dbReference type="PROSITE" id="PS51257">
    <property type="entry name" value="PROKAR_LIPOPROTEIN"/>
    <property type="match status" value="1"/>
</dbReference>
<gene>
    <name evidence="1" type="ORF">SAMN04488552_0415</name>
</gene>
<organism evidence="1 2">
    <name type="scientific">Christiangramia echinicola</name>
    <dbReference type="NCBI Taxonomy" id="279359"/>
    <lineage>
        <taxon>Bacteria</taxon>
        <taxon>Pseudomonadati</taxon>
        <taxon>Bacteroidota</taxon>
        <taxon>Flavobacteriia</taxon>
        <taxon>Flavobacteriales</taxon>
        <taxon>Flavobacteriaceae</taxon>
        <taxon>Christiangramia</taxon>
    </lineage>
</organism>
<dbReference type="SUPFAM" id="SSF82185">
    <property type="entry name" value="Histone H3 K4-specific methyltransferase SET7/9 N-terminal domain"/>
    <property type="match status" value="1"/>
</dbReference>
<proteinExistence type="predicted"/>